<evidence type="ECO:0000313" key="14">
    <source>
        <dbReference type="EMBL" id="MEZ2739372.1"/>
    </source>
</evidence>
<keyword evidence="5 14" id="KW-0808">Transferase</keyword>
<dbReference type="PANTHER" id="PTHR45436:SF5">
    <property type="entry name" value="SENSOR HISTIDINE KINASE TRCS"/>
    <property type="match status" value="1"/>
</dbReference>
<dbReference type="RefSeq" id="WP_370891778.1">
    <property type="nucleotide sequence ID" value="NZ_JBGJLR010000006.1"/>
</dbReference>
<dbReference type="InterPro" id="IPR036890">
    <property type="entry name" value="HATPase_C_sf"/>
</dbReference>
<comment type="caution">
    <text evidence="14">The sequence shown here is derived from an EMBL/GenBank/DDBJ whole genome shotgun (WGS) entry which is preliminary data.</text>
</comment>
<organism evidence="14 15">
    <name type="scientific">Comamonas jiangduensis</name>
    <dbReference type="NCBI Taxonomy" id="1194168"/>
    <lineage>
        <taxon>Bacteria</taxon>
        <taxon>Pseudomonadati</taxon>
        <taxon>Pseudomonadota</taxon>
        <taxon>Betaproteobacteria</taxon>
        <taxon>Burkholderiales</taxon>
        <taxon>Comamonadaceae</taxon>
        <taxon>Comamonas</taxon>
    </lineage>
</organism>
<dbReference type="Gene3D" id="3.30.565.10">
    <property type="entry name" value="Histidine kinase-like ATPase, C-terminal domain"/>
    <property type="match status" value="1"/>
</dbReference>
<evidence type="ECO:0000259" key="13">
    <source>
        <dbReference type="PROSITE" id="PS50885"/>
    </source>
</evidence>
<dbReference type="InterPro" id="IPR050428">
    <property type="entry name" value="TCS_sensor_his_kinase"/>
</dbReference>
<evidence type="ECO:0000256" key="1">
    <source>
        <dbReference type="ARBA" id="ARBA00000085"/>
    </source>
</evidence>
<evidence type="ECO:0000256" key="3">
    <source>
        <dbReference type="ARBA" id="ARBA00012438"/>
    </source>
</evidence>
<keyword evidence="15" id="KW-1185">Reference proteome</keyword>
<dbReference type="SUPFAM" id="SSF55874">
    <property type="entry name" value="ATPase domain of HSP90 chaperone/DNA topoisomerase II/histidine kinase"/>
    <property type="match status" value="1"/>
</dbReference>
<gene>
    <name evidence="14" type="ORF">ACBP88_07820</name>
</gene>
<sequence length="467" mass="50366">MKLPASLSLRHGSLRMRLLLGTLIWIALAIAVAGWGLRGLFHEHVSQQLQDQLVRQLNQLSASVNWSADSSVEVLPLAGDTRFSTPLSGLYWQVDVLPPSGAADVGVVRSRSLWDQQLPLPADTAFPGTTPQGYAVVSLQDAQGHELLAVSRPLQLPDANAPLLRLTVAADQALVAEPVQRFTTMLLTALGALAAGLALAVAVQLQLALRPLDRLRQRLSAVRTGQSTQLQGDFPNELQPLINEFNHVLSANADIVQRARTQAGNLAHAVHTPLSILGNAAAQENSRLAQLVQEQVATAQRQVDYHLARARAAAAVRATGLRTPVQAPVQALLRTMQRLHAARDVQFEQIGSADTLAFRGETQDLFEMLGNLLDNAGKWARHHVRLQVTREGALLCFTVDDDGPGIPAAQRQQIFERGQRLDEQRPGAGLGLDIVRELAHTYGGTVAADASPLGGLRMRLCLPAALQ</sequence>
<keyword evidence="9" id="KW-0902">Two-component regulatory system</keyword>
<evidence type="ECO:0000256" key="5">
    <source>
        <dbReference type="ARBA" id="ARBA00022679"/>
    </source>
</evidence>
<dbReference type="InterPro" id="IPR003660">
    <property type="entry name" value="HAMP_dom"/>
</dbReference>
<comment type="subcellular location">
    <subcellularLocation>
        <location evidence="2">Membrane</location>
    </subcellularLocation>
</comment>
<evidence type="ECO:0000256" key="2">
    <source>
        <dbReference type="ARBA" id="ARBA00004370"/>
    </source>
</evidence>
<name>A0ABV4IC75_9BURK</name>
<comment type="catalytic activity">
    <reaction evidence="1">
        <text>ATP + protein L-histidine = ADP + protein N-phospho-L-histidine.</text>
        <dbReference type="EC" id="2.7.13.3"/>
    </reaction>
</comment>
<reference evidence="14 15" key="1">
    <citation type="submission" date="2024-08" db="EMBL/GenBank/DDBJ databases">
        <authorList>
            <person name="Feng Z."/>
            <person name="Ronholm J."/>
        </authorList>
    </citation>
    <scope>NUCLEOTIDE SEQUENCE [LARGE SCALE GENOMIC DNA]</scope>
    <source>
        <strain evidence="14 15">4-AB0-8</strain>
    </source>
</reference>
<evidence type="ECO:0000313" key="15">
    <source>
        <dbReference type="Proteomes" id="UP001567350"/>
    </source>
</evidence>
<evidence type="ECO:0000256" key="8">
    <source>
        <dbReference type="ARBA" id="ARBA00022989"/>
    </source>
</evidence>
<dbReference type="PRINTS" id="PR00344">
    <property type="entry name" value="BCTRLSENSOR"/>
</dbReference>
<evidence type="ECO:0000259" key="12">
    <source>
        <dbReference type="PROSITE" id="PS50109"/>
    </source>
</evidence>
<evidence type="ECO:0000256" key="7">
    <source>
        <dbReference type="ARBA" id="ARBA00022777"/>
    </source>
</evidence>
<proteinExistence type="predicted"/>
<dbReference type="Pfam" id="PF02518">
    <property type="entry name" value="HATPase_c"/>
    <property type="match status" value="1"/>
</dbReference>
<evidence type="ECO:0000256" key="11">
    <source>
        <dbReference type="SAM" id="Phobius"/>
    </source>
</evidence>
<protein>
    <recommendedName>
        <fullName evidence="3">histidine kinase</fullName>
        <ecNumber evidence="3">2.7.13.3</ecNumber>
    </recommendedName>
</protein>
<dbReference type="EMBL" id="JBGJLR010000006">
    <property type="protein sequence ID" value="MEZ2739372.1"/>
    <property type="molecule type" value="Genomic_DNA"/>
</dbReference>
<keyword evidence="7 14" id="KW-0418">Kinase</keyword>
<dbReference type="InterPro" id="IPR003594">
    <property type="entry name" value="HATPase_dom"/>
</dbReference>
<dbReference type="Proteomes" id="UP001567350">
    <property type="component" value="Unassembled WGS sequence"/>
</dbReference>
<keyword evidence="6 11" id="KW-0812">Transmembrane</keyword>
<keyword evidence="4" id="KW-0597">Phosphoprotein</keyword>
<dbReference type="PROSITE" id="PS50885">
    <property type="entry name" value="HAMP"/>
    <property type="match status" value="1"/>
</dbReference>
<keyword evidence="10 11" id="KW-0472">Membrane</keyword>
<evidence type="ECO:0000256" key="6">
    <source>
        <dbReference type="ARBA" id="ARBA00022692"/>
    </source>
</evidence>
<dbReference type="GO" id="GO:0004673">
    <property type="term" value="F:protein histidine kinase activity"/>
    <property type="evidence" value="ECO:0007669"/>
    <property type="project" value="UniProtKB-EC"/>
</dbReference>
<dbReference type="InterPro" id="IPR005467">
    <property type="entry name" value="His_kinase_dom"/>
</dbReference>
<evidence type="ECO:0000256" key="4">
    <source>
        <dbReference type="ARBA" id="ARBA00022553"/>
    </source>
</evidence>
<dbReference type="InterPro" id="IPR004358">
    <property type="entry name" value="Sig_transdc_His_kin-like_C"/>
</dbReference>
<keyword evidence="8 11" id="KW-1133">Transmembrane helix</keyword>
<dbReference type="PANTHER" id="PTHR45436">
    <property type="entry name" value="SENSOR HISTIDINE KINASE YKOH"/>
    <property type="match status" value="1"/>
</dbReference>
<accession>A0ABV4IC75</accession>
<evidence type="ECO:0000256" key="9">
    <source>
        <dbReference type="ARBA" id="ARBA00023012"/>
    </source>
</evidence>
<evidence type="ECO:0000256" key="10">
    <source>
        <dbReference type="ARBA" id="ARBA00023136"/>
    </source>
</evidence>
<dbReference type="EC" id="2.7.13.3" evidence="3"/>
<feature type="domain" description="Histidine kinase" evidence="12">
    <location>
        <begin position="265"/>
        <end position="466"/>
    </location>
</feature>
<dbReference type="PROSITE" id="PS50109">
    <property type="entry name" value="HIS_KIN"/>
    <property type="match status" value="1"/>
</dbReference>
<feature type="transmembrane region" description="Helical" evidence="11">
    <location>
        <begin position="185"/>
        <end position="209"/>
    </location>
</feature>
<feature type="domain" description="HAMP" evidence="13">
    <location>
        <begin position="206"/>
        <end position="257"/>
    </location>
</feature>
<dbReference type="SMART" id="SM00387">
    <property type="entry name" value="HATPase_c"/>
    <property type="match status" value="1"/>
</dbReference>